<dbReference type="InterPro" id="IPR016181">
    <property type="entry name" value="Acyl_CoA_acyltransferase"/>
</dbReference>
<evidence type="ECO:0000256" key="3">
    <source>
        <dbReference type="ARBA" id="ARBA00022679"/>
    </source>
</evidence>
<dbReference type="OrthoDB" id="428854at2759"/>
<dbReference type="EMBL" id="CAJVPY010000850">
    <property type="protein sequence ID" value="CAG8495224.1"/>
    <property type="molecule type" value="Genomic_DNA"/>
</dbReference>
<dbReference type="GO" id="GO:0005634">
    <property type="term" value="C:nucleus"/>
    <property type="evidence" value="ECO:0007669"/>
    <property type="project" value="UniProtKB-SubCell"/>
</dbReference>
<evidence type="ECO:0000313" key="13">
    <source>
        <dbReference type="EMBL" id="CAG8495224.1"/>
    </source>
</evidence>
<proteinExistence type="inferred from homology"/>
<evidence type="ECO:0000256" key="10">
    <source>
        <dbReference type="SAM" id="MobiDB-lite"/>
    </source>
</evidence>
<evidence type="ECO:0000256" key="5">
    <source>
        <dbReference type="ARBA" id="ARBA00022771"/>
    </source>
</evidence>
<name>A0A9N8WN41_9GLOM</name>
<keyword evidence="7" id="KW-0539">Nucleus</keyword>
<feature type="region of interest" description="Disordered" evidence="10">
    <location>
        <begin position="1"/>
        <end position="41"/>
    </location>
</feature>
<dbReference type="CDD" id="cd04301">
    <property type="entry name" value="NAT_SF"/>
    <property type="match status" value="1"/>
</dbReference>
<keyword evidence="3" id="KW-0808">Transferase</keyword>
<evidence type="ECO:0000256" key="2">
    <source>
        <dbReference type="ARBA" id="ARBA00005816"/>
    </source>
</evidence>
<dbReference type="Proteomes" id="UP000789405">
    <property type="component" value="Unassembled WGS sequence"/>
</dbReference>
<dbReference type="PANTHER" id="PTHR45884:SF2">
    <property type="entry name" value="N-ACETYLTRANSFERASE ECO"/>
    <property type="match status" value="1"/>
</dbReference>
<gene>
    <name evidence="13" type="ORF">DERYTH_LOCUS2617</name>
</gene>
<comment type="subcellular location">
    <subcellularLocation>
        <location evidence="1">Nucleus</location>
    </subcellularLocation>
</comment>
<evidence type="ECO:0000259" key="11">
    <source>
        <dbReference type="Pfam" id="PF13878"/>
    </source>
</evidence>
<dbReference type="SUPFAM" id="SSF55729">
    <property type="entry name" value="Acyl-CoA N-acyltransferases (Nat)"/>
    <property type="match status" value="1"/>
</dbReference>
<evidence type="ECO:0000256" key="1">
    <source>
        <dbReference type="ARBA" id="ARBA00004123"/>
    </source>
</evidence>
<feature type="domain" description="N-acetyltransferase ESCO zinc-finger" evidence="11">
    <location>
        <begin position="159"/>
        <end position="198"/>
    </location>
</feature>
<evidence type="ECO:0000313" key="14">
    <source>
        <dbReference type="Proteomes" id="UP000789405"/>
    </source>
</evidence>
<evidence type="ECO:0000259" key="12">
    <source>
        <dbReference type="Pfam" id="PF13880"/>
    </source>
</evidence>
<dbReference type="GO" id="GO:0000785">
    <property type="term" value="C:chromatin"/>
    <property type="evidence" value="ECO:0007669"/>
    <property type="project" value="TreeGrafter"/>
</dbReference>
<dbReference type="GO" id="GO:0008270">
    <property type="term" value="F:zinc ion binding"/>
    <property type="evidence" value="ECO:0007669"/>
    <property type="project" value="UniProtKB-KW"/>
</dbReference>
<keyword evidence="8" id="KW-0131">Cell cycle</keyword>
<dbReference type="PANTHER" id="PTHR45884">
    <property type="entry name" value="N-ACETYLTRANSFERASE ECO"/>
    <property type="match status" value="1"/>
</dbReference>
<accession>A0A9N8WN41</accession>
<protein>
    <submittedName>
        <fullName evidence="13">24248_t:CDS:1</fullName>
    </submittedName>
</protein>
<dbReference type="Pfam" id="PF13880">
    <property type="entry name" value="Acetyltransf_13"/>
    <property type="match status" value="1"/>
</dbReference>
<organism evidence="13 14">
    <name type="scientific">Dentiscutata erythropus</name>
    <dbReference type="NCBI Taxonomy" id="1348616"/>
    <lineage>
        <taxon>Eukaryota</taxon>
        <taxon>Fungi</taxon>
        <taxon>Fungi incertae sedis</taxon>
        <taxon>Mucoromycota</taxon>
        <taxon>Glomeromycotina</taxon>
        <taxon>Glomeromycetes</taxon>
        <taxon>Diversisporales</taxon>
        <taxon>Gigasporaceae</taxon>
        <taxon>Dentiscutata</taxon>
    </lineage>
</organism>
<keyword evidence="6" id="KW-0862">Zinc</keyword>
<keyword evidence="4" id="KW-0479">Metal-binding</keyword>
<evidence type="ECO:0000256" key="7">
    <source>
        <dbReference type="ARBA" id="ARBA00023242"/>
    </source>
</evidence>
<keyword evidence="14" id="KW-1185">Reference proteome</keyword>
<evidence type="ECO:0000256" key="4">
    <source>
        <dbReference type="ARBA" id="ARBA00022723"/>
    </source>
</evidence>
<dbReference type="InterPro" id="IPR028009">
    <property type="entry name" value="ESCO_Acetyltransf_dom"/>
</dbReference>
<evidence type="ECO:0000256" key="8">
    <source>
        <dbReference type="ARBA" id="ARBA00023306"/>
    </source>
</evidence>
<comment type="similarity">
    <text evidence="2">Belongs to the acetyltransferase family. ECO subfamily.</text>
</comment>
<dbReference type="AlphaFoldDB" id="A0A9N8WN41"/>
<dbReference type="GO" id="GO:0061733">
    <property type="term" value="F:protein-lysine-acetyltransferase activity"/>
    <property type="evidence" value="ECO:0007669"/>
    <property type="project" value="TreeGrafter"/>
</dbReference>
<feature type="domain" description="N-acetyltransferase ESCO acetyl-transferase" evidence="12">
    <location>
        <begin position="323"/>
        <end position="390"/>
    </location>
</feature>
<comment type="caution">
    <text evidence="13">The sequence shown here is derived from an EMBL/GenBank/DDBJ whole genome shotgun (WGS) entry which is preliminary data.</text>
</comment>
<keyword evidence="5" id="KW-0863">Zinc-finger</keyword>
<dbReference type="GO" id="GO:0007064">
    <property type="term" value="P:mitotic sister chromatid cohesion"/>
    <property type="evidence" value="ECO:0007669"/>
    <property type="project" value="TreeGrafter"/>
</dbReference>
<dbReference type="InterPro" id="IPR028005">
    <property type="entry name" value="AcTrfase_ESCO_Znf_dom"/>
</dbReference>
<dbReference type="Pfam" id="PF13878">
    <property type="entry name" value="zf-C2H2_3"/>
    <property type="match status" value="1"/>
</dbReference>
<sequence length="393" mass="44659">MSQSTAASGEKPKVIKTYGRVPSLTCHENSPSRAQKSKIVELQDVSSLPNIDESPSQRKRESVSLLPKKRAAITCSTDNIQYYSLEVKQKSINDFFKSKTVVRIENLSGDEDDDSGNIIIKRQRKQTYPLIPRFNSENNAKTHSCSTSPPKKRVKQAEQMFLDFGQKNFSTYTCPECHMPYSRGTVEDEAIHAKYHKAVVRGIAYTSYKHEIMLKQFPEDNSRIMMLVYSQSNPFEKRKILQILDVIDTELNSVELSEEKLDQCKIYLYVTDKKRVEGCVIAEPITQAYRILRGDNNGMQVEKMQVGTSNNGSAIFCFTKPIQAICGINRIWVSRPYRRKGIATKLLNTVREKFTYGCVLRSSDLAFSQPTGDGQAFAAHYTGTMEFLVYTEN</sequence>
<keyword evidence="9" id="KW-0012">Acyltransferase</keyword>
<evidence type="ECO:0000256" key="6">
    <source>
        <dbReference type="ARBA" id="ARBA00022833"/>
    </source>
</evidence>
<evidence type="ECO:0000256" key="9">
    <source>
        <dbReference type="ARBA" id="ARBA00023315"/>
    </source>
</evidence>
<dbReference type="Gene3D" id="3.40.630.30">
    <property type="match status" value="1"/>
</dbReference>
<reference evidence="13" key="1">
    <citation type="submission" date="2021-06" db="EMBL/GenBank/DDBJ databases">
        <authorList>
            <person name="Kallberg Y."/>
            <person name="Tangrot J."/>
            <person name="Rosling A."/>
        </authorList>
    </citation>
    <scope>NUCLEOTIDE SEQUENCE</scope>
    <source>
        <strain evidence="13">MA453B</strain>
    </source>
</reference>